<dbReference type="InterPro" id="IPR005828">
    <property type="entry name" value="MFS_sugar_transport-like"/>
</dbReference>
<accession>T1JCC2</accession>
<keyword evidence="3 5" id="KW-1133">Transmembrane helix</keyword>
<dbReference type="Pfam" id="PF00083">
    <property type="entry name" value="Sugar_tr"/>
    <property type="match status" value="1"/>
</dbReference>
<protein>
    <recommendedName>
        <fullName evidence="8">Major facilitator superfamily (MFS) profile domain-containing protein</fullName>
    </recommendedName>
</protein>
<reference evidence="7" key="1">
    <citation type="submission" date="2011-05" db="EMBL/GenBank/DDBJ databases">
        <authorList>
            <person name="Richards S.R."/>
            <person name="Qu J."/>
            <person name="Jiang H."/>
            <person name="Jhangiani S.N."/>
            <person name="Agravi P."/>
            <person name="Goodspeed R."/>
            <person name="Gross S."/>
            <person name="Mandapat C."/>
            <person name="Jackson L."/>
            <person name="Mathew T."/>
            <person name="Pu L."/>
            <person name="Thornton R."/>
            <person name="Saada N."/>
            <person name="Wilczek-Boney K.B."/>
            <person name="Lee S."/>
            <person name="Kovar C."/>
            <person name="Wu Y."/>
            <person name="Scherer S.E."/>
            <person name="Worley K.C."/>
            <person name="Muzny D.M."/>
            <person name="Gibbs R."/>
        </authorList>
    </citation>
    <scope>NUCLEOTIDE SEQUENCE</scope>
    <source>
        <strain evidence="7">Brora</strain>
    </source>
</reference>
<evidence type="ECO:0000256" key="4">
    <source>
        <dbReference type="ARBA" id="ARBA00023136"/>
    </source>
</evidence>
<feature type="transmembrane region" description="Helical" evidence="5">
    <location>
        <begin position="291"/>
        <end position="311"/>
    </location>
</feature>
<keyword evidence="4 5" id="KW-0472">Membrane</keyword>
<evidence type="ECO:0008006" key="8">
    <source>
        <dbReference type="Google" id="ProtNLM"/>
    </source>
</evidence>
<dbReference type="Gene3D" id="1.20.1250.20">
    <property type="entry name" value="MFS general substrate transporter like domains"/>
    <property type="match status" value="1"/>
</dbReference>
<dbReference type="GO" id="GO:0016020">
    <property type="term" value="C:membrane"/>
    <property type="evidence" value="ECO:0007669"/>
    <property type="project" value="UniProtKB-SubCell"/>
</dbReference>
<feature type="transmembrane region" description="Helical" evidence="5">
    <location>
        <begin position="447"/>
        <end position="468"/>
    </location>
</feature>
<dbReference type="PhylomeDB" id="T1JCC2"/>
<feature type="transmembrane region" description="Helical" evidence="5">
    <location>
        <begin position="317"/>
        <end position="335"/>
    </location>
</feature>
<dbReference type="OMA" id="CEIYEET"/>
<feature type="transmembrane region" description="Helical" evidence="5">
    <location>
        <begin position="520"/>
        <end position="544"/>
    </location>
</feature>
<dbReference type="Proteomes" id="UP000014500">
    <property type="component" value="Unassembled WGS sequence"/>
</dbReference>
<evidence type="ECO:0000256" key="1">
    <source>
        <dbReference type="ARBA" id="ARBA00004141"/>
    </source>
</evidence>
<dbReference type="EMBL" id="JH432064">
    <property type="status" value="NOT_ANNOTATED_CDS"/>
    <property type="molecule type" value="Genomic_DNA"/>
</dbReference>
<dbReference type="AlphaFoldDB" id="T1JCC2"/>
<dbReference type="InterPro" id="IPR036259">
    <property type="entry name" value="MFS_trans_sf"/>
</dbReference>
<feature type="transmembrane region" description="Helical" evidence="5">
    <location>
        <begin position="475"/>
        <end position="494"/>
    </location>
</feature>
<feature type="transmembrane region" description="Helical" evidence="5">
    <location>
        <begin position="588"/>
        <end position="605"/>
    </location>
</feature>
<feature type="transmembrane region" description="Helical" evidence="5">
    <location>
        <begin position="556"/>
        <end position="576"/>
    </location>
</feature>
<name>T1JCC2_STRMM</name>
<reference evidence="6" key="2">
    <citation type="submission" date="2015-02" db="UniProtKB">
        <authorList>
            <consortium name="EnsemblMetazoa"/>
        </authorList>
    </citation>
    <scope>IDENTIFICATION</scope>
</reference>
<comment type="subcellular location">
    <subcellularLocation>
        <location evidence="1">Membrane</location>
        <topology evidence="1">Multi-pass membrane protein</topology>
    </subcellularLocation>
</comment>
<proteinExistence type="predicted"/>
<dbReference type="EnsemblMetazoa" id="SMAR011432-RA">
    <property type="protein sequence ID" value="SMAR011432-PA"/>
    <property type="gene ID" value="SMAR011432"/>
</dbReference>
<dbReference type="HOGENOM" id="CLU_001265_33_5_1"/>
<organism evidence="6 7">
    <name type="scientific">Strigamia maritima</name>
    <name type="common">European centipede</name>
    <name type="synonym">Geophilus maritimus</name>
    <dbReference type="NCBI Taxonomy" id="126957"/>
    <lineage>
        <taxon>Eukaryota</taxon>
        <taxon>Metazoa</taxon>
        <taxon>Ecdysozoa</taxon>
        <taxon>Arthropoda</taxon>
        <taxon>Myriapoda</taxon>
        <taxon>Chilopoda</taxon>
        <taxon>Pleurostigmophora</taxon>
        <taxon>Geophilomorpha</taxon>
        <taxon>Linotaeniidae</taxon>
        <taxon>Strigamia</taxon>
    </lineage>
</organism>
<feature type="transmembrane region" description="Helical" evidence="5">
    <location>
        <begin position="419"/>
        <end position="435"/>
    </location>
</feature>
<dbReference type="STRING" id="126957.T1JCC2"/>
<keyword evidence="2 5" id="KW-0812">Transmembrane</keyword>
<evidence type="ECO:0000256" key="5">
    <source>
        <dbReference type="SAM" id="Phobius"/>
    </source>
</evidence>
<dbReference type="SUPFAM" id="SSF103473">
    <property type="entry name" value="MFS general substrate transporter"/>
    <property type="match status" value="1"/>
</dbReference>
<keyword evidence="7" id="KW-1185">Reference proteome</keyword>
<feature type="transmembrane region" description="Helical" evidence="5">
    <location>
        <begin position="21"/>
        <end position="44"/>
    </location>
</feature>
<dbReference type="GO" id="GO:0022857">
    <property type="term" value="F:transmembrane transporter activity"/>
    <property type="evidence" value="ECO:0007669"/>
    <property type="project" value="InterPro"/>
</dbReference>
<dbReference type="PANTHER" id="PTHR24064">
    <property type="entry name" value="SOLUTE CARRIER FAMILY 22 MEMBER"/>
    <property type="match status" value="1"/>
</dbReference>
<feature type="transmembrane region" description="Helical" evidence="5">
    <location>
        <begin position="145"/>
        <end position="168"/>
    </location>
</feature>
<dbReference type="eggNOG" id="KOG0255">
    <property type="taxonomic scope" value="Eukaryota"/>
</dbReference>
<evidence type="ECO:0000313" key="7">
    <source>
        <dbReference type="Proteomes" id="UP000014500"/>
    </source>
</evidence>
<evidence type="ECO:0000256" key="2">
    <source>
        <dbReference type="ARBA" id="ARBA00022692"/>
    </source>
</evidence>
<evidence type="ECO:0000313" key="6">
    <source>
        <dbReference type="EnsemblMetazoa" id="SMAR011432-PA"/>
    </source>
</evidence>
<evidence type="ECO:0000256" key="3">
    <source>
        <dbReference type="ARBA" id="ARBA00022989"/>
    </source>
</evidence>
<sequence length="647" mass="73362">MTAVEFEDILSHAGGRGRWQWLIFGFASLSGFFNAFHHLCYVFLGATPDHWCALPDFPAEFSNMSLEQLKNISIPKEIRKGKEEFSRCLIYDRNYSSILQAEPPDFSTNLTILATKTCDQWNYDFSEYTSSIVTEVVMWNLVCQFAPLLSTVQATYMAGVFVGCFLYGMASDSNTHQFSYSRLMSRGNGNCMRIDPNNELALPRLIWQKICNSLGSHIFHNSGDNYVFFISLHNVHTLNFPIKIGSPTYSIFRAPSQSRRILSLLTHDLNYFTHLQPTEIADPTMRCMFGIFFEIPFAVGYMTLSGVAYLIRDWRHLQLAISIPNIFMITYIWLLPESPRWLISKGKFDQALKVLKKAAKLNGKTLLPDNEMLCMMKACKENYLNENYLQEEKSKHSQLENYGIGIYFSLFHRRGLRRILTIYFTFVVSMVYYGIAINVKNLDVNVYLINFFNGAVEIPAYIFVYFLIMSGGRRFGYCGTFLAGGFACLLILVVESKVFEFLLQLRHFCLNFKIDFHLGVWLVITLSVVDKFCITATFAISYLFTAELFPTSVRNVALTSSSMCGRIGSILAPFIVDLVKSDAFNVPMALFGGLSVAAGILALLLPETNNRNMVENWSKSDKTEVADAGESLPVVFASSLDVTESED</sequence>